<dbReference type="AlphaFoldDB" id="A0AAE1B5W6"/>
<dbReference type="Proteomes" id="UP001283361">
    <property type="component" value="Unassembled WGS sequence"/>
</dbReference>
<evidence type="ECO:0000313" key="1">
    <source>
        <dbReference type="EMBL" id="KAK3799810.1"/>
    </source>
</evidence>
<evidence type="ECO:0000313" key="2">
    <source>
        <dbReference type="Proteomes" id="UP001283361"/>
    </source>
</evidence>
<keyword evidence="2" id="KW-1185">Reference proteome</keyword>
<reference evidence="1" key="1">
    <citation type="journal article" date="2023" name="G3 (Bethesda)">
        <title>A reference genome for the long-term kleptoplast-retaining sea slug Elysia crispata morphotype clarki.</title>
        <authorList>
            <person name="Eastman K.E."/>
            <person name="Pendleton A.L."/>
            <person name="Shaikh M.A."/>
            <person name="Suttiyut T."/>
            <person name="Ogas R."/>
            <person name="Tomko P."/>
            <person name="Gavelis G."/>
            <person name="Widhalm J.R."/>
            <person name="Wisecaver J.H."/>
        </authorList>
    </citation>
    <scope>NUCLEOTIDE SEQUENCE</scope>
    <source>
        <strain evidence="1">ECLA1</strain>
    </source>
</reference>
<gene>
    <name evidence="1" type="ORF">RRG08_048534</name>
</gene>
<name>A0AAE1B5W6_9GAST</name>
<proteinExistence type="predicted"/>
<accession>A0AAE1B5W6</accession>
<dbReference type="EMBL" id="JAWDGP010000534">
    <property type="protein sequence ID" value="KAK3799810.1"/>
    <property type="molecule type" value="Genomic_DNA"/>
</dbReference>
<organism evidence="1 2">
    <name type="scientific">Elysia crispata</name>
    <name type="common">lettuce slug</name>
    <dbReference type="NCBI Taxonomy" id="231223"/>
    <lineage>
        <taxon>Eukaryota</taxon>
        <taxon>Metazoa</taxon>
        <taxon>Spiralia</taxon>
        <taxon>Lophotrochozoa</taxon>
        <taxon>Mollusca</taxon>
        <taxon>Gastropoda</taxon>
        <taxon>Heterobranchia</taxon>
        <taxon>Euthyneura</taxon>
        <taxon>Panpulmonata</taxon>
        <taxon>Sacoglossa</taxon>
        <taxon>Placobranchoidea</taxon>
        <taxon>Plakobranchidae</taxon>
        <taxon>Elysia</taxon>
    </lineage>
</organism>
<protein>
    <submittedName>
        <fullName evidence="1">Uncharacterized protein</fullName>
    </submittedName>
</protein>
<comment type="caution">
    <text evidence="1">The sequence shown here is derived from an EMBL/GenBank/DDBJ whole genome shotgun (WGS) entry which is preliminary data.</text>
</comment>
<sequence length="80" mass="8865">MTSLTSGVTARGKRKAIDASVSRFVCYCKWGITCEIGSKLSAIPSRALNDEIPLRDAFQNIQNIRDSSITSPCWKLFVLQ</sequence>